<gene>
    <name evidence="12" type="primary">dapA</name>
    <name evidence="14" type="ORF">JOC48_002583</name>
</gene>
<feature type="binding site" evidence="12">
    <location>
        <position position="46"/>
    </location>
    <ligand>
        <name>pyruvate</name>
        <dbReference type="ChEBI" id="CHEBI:15361"/>
    </ligand>
</feature>
<comment type="pathway">
    <text evidence="2 12">Amino-acid biosynthesis; L-lysine biosynthesis via DAP pathway; (S)-tetrahydrodipicolinate from L-aspartate: step 3/4.</text>
</comment>
<evidence type="ECO:0000256" key="3">
    <source>
        <dbReference type="ARBA" id="ARBA00007592"/>
    </source>
</evidence>
<dbReference type="GO" id="GO:0008840">
    <property type="term" value="F:4-hydroxy-tetrahydrodipicolinate synthase activity"/>
    <property type="evidence" value="ECO:0007669"/>
    <property type="project" value="UniProtKB-EC"/>
</dbReference>
<accession>A0ABS2N1S7</accession>
<dbReference type="PIRSF" id="PIRSF001365">
    <property type="entry name" value="DHDPS"/>
    <property type="match status" value="1"/>
</dbReference>
<dbReference type="Pfam" id="PF00701">
    <property type="entry name" value="DHDPS"/>
    <property type="match status" value="1"/>
</dbReference>
<organism evidence="14 15">
    <name type="scientific">Aquibacillus albus</name>
    <dbReference type="NCBI Taxonomy" id="1168171"/>
    <lineage>
        <taxon>Bacteria</taxon>
        <taxon>Bacillati</taxon>
        <taxon>Bacillota</taxon>
        <taxon>Bacilli</taxon>
        <taxon>Bacillales</taxon>
        <taxon>Bacillaceae</taxon>
        <taxon>Aquibacillus</taxon>
    </lineage>
</organism>
<feature type="active site" description="Proton donor/acceptor" evidence="12">
    <location>
        <position position="134"/>
    </location>
</feature>
<dbReference type="PANTHER" id="PTHR12128:SF66">
    <property type="entry name" value="4-HYDROXY-2-OXOGLUTARATE ALDOLASE, MITOCHONDRIAL"/>
    <property type="match status" value="1"/>
</dbReference>
<evidence type="ECO:0000256" key="6">
    <source>
        <dbReference type="ARBA" id="ARBA00022605"/>
    </source>
</evidence>
<dbReference type="InterPro" id="IPR020625">
    <property type="entry name" value="Schiff_base-form_aldolases_AS"/>
</dbReference>
<feature type="active site" description="Schiff-base intermediate with substrate" evidence="12">
    <location>
        <position position="162"/>
    </location>
</feature>
<sequence>MNFGKILTAMVTPFDEHGNIDFDKTTELIEYLLNNGTDGLVVAGTTGESPTLTVQEKIKLFKHVVKVVNKRVPVIAGTGNNNTQASIDLTKKAEGIGVDAVLLVTPYYNKPNQAGLYEHFSKIAEQTNLPIMLYNIPGRTVVSLSADTVIKLASIPNIVSIKESSGDLDAVSQIIEKTEDNFSVYSGDDSLTLPIMAIGGHGIVSVSSHVIGNEMQDMLDSFQKGDVIKAATIHRQLVPKMKGLFIAPSPTPVKAALRLKGLDVGNVRLPLVALSSSEEQQIKFLFG</sequence>
<evidence type="ECO:0000256" key="2">
    <source>
        <dbReference type="ARBA" id="ARBA00005120"/>
    </source>
</evidence>
<keyword evidence="6 12" id="KW-0028">Amino-acid biosynthesis</keyword>
<reference evidence="14 15" key="1">
    <citation type="submission" date="2021-01" db="EMBL/GenBank/DDBJ databases">
        <title>Genomic Encyclopedia of Type Strains, Phase IV (KMG-IV): sequencing the most valuable type-strain genomes for metagenomic binning, comparative biology and taxonomic classification.</title>
        <authorList>
            <person name="Goeker M."/>
        </authorList>
    </citation>
    <scope>NUCLEOTIDE SEQUENCE [LARGE SCALE GENOMIC DNA]</scope>
    <source>
        <strain evidence="14 15">DSM 23711</strain>
    </source>
</reference>
<dbReference type="NCBIfam" id="TIGR00674">
    <property type="entry name" value="dapA"/>
    <property type="match status" value="1"/>
</dbReference>
<name>A0ABS2N1S7_9BACI</name>
<dbReference type="Proteomes" id="UP001296943">
    <property type="component" value="Unassembled WGS sequence"/>
</dbReference>
<keyword evidence="9 12" id="KW-0456">Lyase</keyword>
<evidence type="ECO:0000256" key="11">
    <source>
        <dbReference type="ARBA" id="ARBA00047836"/>
    </source>
</evidence>
<comment type="catalytic activity">
    <reaction evidence="11 12">
        <text>L-aspartate 4-semialdehyde + pyruvate = (2S,4S)-4-hydroxy-2,3,4,5-tetrahydrodipicolinate + H2O + H(+)</text>
        <dbReference type="Rhea" id="RHEA:34171"/>
        <dbReference type="ChEBI" id="CHEBI:15361"/>
        <dbReference type="ChEBI" id="CHEBI:15377"/>
        <dbReference type="ChEBI" id="CHEBI:15378"/>
        <dbReference type="ChEBI" id="CHEBI:67139"/>
        <dbReference type="ChEBI" id="CHEBI:537519"/>
        <dbReference type="EC" id="4.3.3.7"/>
    </reaction>
</comment>
<dbReference type="PROSITE" id="PS00666">
    <property type="entry name" value="DHDPS_2"/>
    <property type="match status" value="1"/>
</dbReference>
<dbReference type="InterPro" id="IPR002220">
    <property type="entry name" value="DapA-like"/>
</dbReference>
<dbReference type="PANTHER" id="PTHR12128">
    <property type="entry name" value="DIHYDRODIPICOLINATE SYNTHASE"/>
    <property type="match status" value="1"/>
</dbReference>
<evidence type="ECO:0000256" key="8">
    <source>
        <dbReference type="ARBA" id="ARBA00023154"/>
    </source>
</evidence>
<evidence type="ECO:0000256" key="13">
    <source>
        <dbReference type="PIRNR" id="PIRNR001365"/>
    </source>
</evidence>
<dbReference type="InterPro" id="IPR013785">
    <property type="entry name" value="Aldolase_TIM"/>
</dbReference>
<proteinExistence type="inferred from homology"/>
<keyword evidence="10 12" id="KW-0704">Schiff base</keyword>
<comment type="function">
    <text evidence="1 12">Catalyzes the condensation of (S)-aspartate-beta-semialdehyde [(S)-ASA] and pyruvate to 4-hydroxy-tetrahydrodipicolinate (HTPA).</text>
</comment>
<dbReference type="EC" id="4.3.3.7" evidence="4 12"/>
<feature type="site" description="Part of a proton relay during catalysis" evidence="12">
    <location>
        <position position="45"/>
    </location>
</feature>
<dbReference type="PRINTS" id="PR00146">
    <property type="entry name" value="DHPICSNTHASE"/>
</dbReference>
<dbReference type="EMBL" id="JAFBDR010000014">
    <property type="protein sequence ID" value="MBM7572080.1"/>
    <property type="molecule type" value="Genomic_DNA"/>
</dbReference>
<comment type="caution">
    <text evidence="12">Was originally thought to be a dihydrodipicolinate synthase (DHDPS), catalyzing the condensation of (S)-aspartate-beta-semialdehyde [(S)-ASA] and pyruvate to dihydrodipicolinate (DHDP). However, it was shown in E.coli that the product of the enzymatic reaction is not dihydrodipicolinate but in fact (4S)-4-hydroxy-2,3,4,5-tetrahydro-(2S)-dipicolinic acid (HTPA), and that the consecutive dehydration reaction leading to DHDP is not spontaneous but catalyzed by DapB.</text>
</comment>
<keyword evidence="5 12" id="KW-0963">Cytoplasm</keyword>
<dbReference type="HAMAP" id="MF_00418">
    <property type="entry name" value="DapA"/>
    <property type="match status" value="1"/>
</dbReference>
<keyword evidence="8 12" id="KW-0457">Lysine biosynthesis</keyword>
<dbReference type="PROSITE" id="PS00665">
    <property type="entry name" value="DHDPS_1"/>
    <property type="match status" value="1"/>
</dbReference>
<evidence type="ECO:0000256" key="1">
    <source>
        <dbReference type="ARBA" id="ARBA00003294"/>
    </source>
</evidence>
<feature type="binding site" evidence="12">
    <location>
        <position position="204"/>
    </location>
    <ligand>
        <name>pyruvate</name>
        <dbReference type="ChEBI" id="CHEBI:15361"/>
    </ligand>
</feature>
<comment type="caution">
    <text evidence="14">The sequence shown here is derived from an EMBL/GenBank/DDBJ whole genome shotgun (WGS) entry which is preliminary data.</text>
</comment>
<dbReference type="SMART" id="SM01130">
    <property type="entry name" value="DHDPS"/>
    <property type="match status" value="1"/>
</dbReference>
<comment type="similarity">
    <text evidence="3 12 13">Belongs to the DapA family.</text>
</comment>
<comment type="subcellular location">
    <subcellularLocation>
        <location evidence="12">Cytoplasm</location>
    </subcellularLocation>
</comment>
<evidence type="ECO:0000256" key="5">
    <source>
        <dbReference type="ARBA" id="ARBA00022490"/>
    </source>
</evidence>
<evidence type="ECO:0000256" key="7">
    <source>
        <dbReference type="ARBA" id="ARBA00022915"/>
    </source>
</evidence>
<evidence type="ECO:0000313" key="14">
    <source>
        <dbReference type="EMBL" id="MBM7572080.1"/>
    </source>
</evidence>
<dbReference type="InterPro" id="IPR005263">
    <property type="entry name" value="DapA"/>
</dbReference>
<dbReference type="CDD" id="cd00950">
    <property type="entry name" value="DHDPS"/>
    <property type="match status" value="1"/>
</dbReference>
<dbReference type="Gene3D" id="3.20.20.70">
    <property type="entry name" value="Aldolase class I"/>
    <property type="match status" value="1"/>
</dbReference>
<evidence type="ECO:0000256" key="12">
    <source>
        <dbReference type="HAMAP-Rule" id="MF_00418"/>
    </source>
</evidence>
<evidence type="ECO:0000256" key="4">
    <source>
        <dbReference type="ARBA" id="ARBA00012086"/>
    </source>
</evidence>
<keyword evidence="7 12" id="KW-0220">Diaminopimelate biosynthesis</keyword>
<dbReference type="InterPro" id="IPR020624">
    <property type="entry name" value="Schiff_base-form_aldolases_CS"/>
</dbReference>
<comment type="subunit">
    <text evidence="12">Homotetramer; dimer of dimers.</text>
</comment>
<evidence type="ECO:0000313" key="15">
    <source>
        <dbReference type="Proteomes" id="UP001296943"/>
    </source>
</evidence>
<feature type="site" description="Part of a proton relay during catalysis" evidence="12">
    <location>
        <position position="108"/>
    </location>
</feature>
<evidence type="ECO:0000256" key="10">
    <source>
        <dbReference type="ARBA" id="ARBA00023270"/>
    </source>
</evidence>
<protein>
    <recommendedName>
        <fullName evidence="4 12">4-hydroxy-tetrahydrodipicolinate synthase</fullName>
        <shortName evidence="12">HTPA synthase</shortName>
        <ecNumber evidence="4 12">4.3.3.7</ecNumber>
    </recommendedName>
</protein>
<evidence type="ECO:0000256" key="9">
    <source>
        <dbReference type="ARBA" id="ARBA00023239"/>
    </source>
</evidence>
<keyword evidence="15" id="KW-1185">Reference proteome</keyword>
<dbReference type="SUPFAM" id="SSF51569">
    <property type="entry name" value="Aldolase"/>
    <property type="match status" value="1"/>
</dbReference>